<dbReference type="PANTHER" id="PTHR23225">
    <property type="entry name" value="ZINC FINGER PROTEIN"/>
    <property type="match status" value="1"/>
</dbReference>
<keyword evidence="2 8" id="KW-0479">Metal-binding</keyword>
<evidence type="ECO:0000313" key="12">
    <source>
        <dbReference type="EnsemblMetazoa" id="AFUN004400-PA"/>
    </source>
</evidence>
<feature type="binding site" evidence="8">
    <location>
        <position position="4"/>
    </location>
    <ligand>
        <name>Zn(2+)</name>
        <dbReference type="ChEBI" id="CHEBI:29105"/>
    </ligand>
</feature>
<keyword evidence="5 8" id="KW-0862">Zinc</keyword>
<dbReference type="FunFam" id="3.30.160.60:FF:000145">
    <property type="entry name" value="Zinc finger protein 574"/>
    <property type="match status" value="1"/>
</dbReference>
<evidence type="ECO:0000256" key="2">
    <source>
        <dbReference type="ARBA" id="ARBA00022723"/>
    </source>
</evidence>
<feature type="domain" description="C2H2-type" evidence="10">
    <location>
        <begin position="438"/>
        <end position="465"/>
    </location>
</feature>
<dbReference type="AlphaFoldDB" id="A0A182RDX8"/>
<evidence type="ECO:0000256" key="9">
    <source>
        <dbReference type="SAM" id="MobiDB-lite"/>
    </source>
</evidence>
<dbReference type="Gene3D" id="3.40.1800.20">
    <property type="match status" value="1"/>
</dbReference>
<feature type="binding site" evidence="8">
    <location>
        <position position="48"/>
    </location>
    <ligand>
        <name>Zn(2+)</name>
        <dbReference type="ChEBI" id="CHEBI:29105"/>
    </ligand>
</feature>
<dbReference type="SUPFAM" id="SSF57716">
    <property type="entry name" value="Glucocorticoid receptor-like (DNA-binding domain)"/>
    <property type="match status" value="1"/>
</dbReference>
<feature type="domain" description="C2H2-type" evidence="10">
    <location>
        <begin position="410"/>
        <end position="438"/>
    </location>
</feature>
<feature type="compositionally biased region" description="Acidic residues" evidence="9">
    <location>
        <begin position="158"/>
        <end position="173"/>
    </location>
</feature>
<feature type="region of interest" description="Disordered" evidence="9">
    <location>
        <begin position="92"/>
        <end position="126"/>
    </location>
</feature>
<evidence type="ECO:0000256" key="8">
    <source>
        <dbReference type="PROSITE-ProRule" id="PRU01263"/>
    </source>
</evidence>
<dbReference type="Pfam" id="PF07776">
    <property type="entry name" value="zf-AD"/>
    <property type="match status" value="1"/>
</dbReference>
<keyword evidence="6" id="KW-0539">Nucleus</keyword>
<dbReference type="Gene3D" id="3.30.160.60">
    <property type="entry name" value="Classic Zinc Finger"/>
    <property type="match status" value="5"/>
</dbReference>
<feature type="domain" description="C2H2-type" evidence="10">
    <location>
        <begin position="208"/>
        <end position="231"/>
    </location>
</feature>
<dbReference type="GO" id="GO:0003700">
    <property type="term" value="F:DNA-binding transcription factor activity"/>
    <property type="evidence" value="ECO:0007669"/>
    <property type="project" value="InterPro"/>
</dbReference>
<dbReference type="InterPro" id="IPR039970">
    <property type="entry name" value="TF_Grauzone"/>
</dbReference>
<evidence type="ECO:0000256" key="4">
    <source>
        <dbReference type="ARBA" id="ARBA00022771"/>
    </source>
</evidence>
<dbReference type="SMART" id="SM00868">
    <property type="entry name" value="zf-AD"/>
    <property type="match status" value="1"/>
</dbReference>
<dbReference type="SMART" id="SM00355">
    <property type="entry name" value="ZnF_C2H2"/>
    <property type="match status" value="9"/>
</dbReference>
<proteinExistence type="predicted"/>
<keyword evidence="4 7" id="KW-0863">Zinc-finger</keyword>
<dbReference type="VEuPathDB" id="VectorBase:AFUN2_010024"/>
<dbReference type="VEuPathDB" id="VectorBase:AFUN004400"/>
<dbReference type="InterPro" id="IPR036236">
    <property type="entry name" value="Znf_C2H2_sf"/>
</dbReference>
<dbReference type="PROSITE" id="PS51915">
    <property type="entry name" value="ZAD"/>
    <property type="match status" value="1"/>
</dbReference>
<dbReference type="PROSITE" id="PS50157">
    <property type="entry name" value="ZINC_FINGER_C2H2_2"/>
    <property type="match status" value="8"/>
</dbReference>
<evidence type="ECO:0008006" key="13">
    <source>
        <dbReference type="Google" id="ProtNLM"/>
    </source>
</evidence>
<feature type="domain" description="C2H2-type" evidence="10">
    <location>
        <begin position="295"/>
        <end position="317"/>
    </location>
</feature>
<feature type="domain" description="C2H2-type" evidence="10">
    <location>
        <begin position="263"/>
        <end position="290"/>
    </location>
</feature>
<evidence type="ECO:0000256" key="1">
    <source>
        <dbReference type="ARBA" id="ARBA00004123"/>
    </source>
</evidence>
<protein>
    <recommendedName>
        <fullName evidence="13">Transcription factor grauzone</fullName>
    </recommendedName>
</protein>
<dbReference type="GO" id="GO:0008270">
    <property type="term" value="F:zinc ion binding"/>
    <property type="evidence" value="ECO:0007669"/>
    <property type="project" value="UniProtKB-UniRule"/>
</dbReference>
<reference evidence="12" key="1">
    <citation type="submission" date="2020-05" db="UniProtKB">
        <authorList>
            <consortium name="EnsemblMetazoa"/>
        </authorList>
    </citation>
    <scope>IDENTIFICATION</scope>
    <source>
        <strain evidence="12">FUMOZ</strain>
    </source>
</reference>
<sequence>MDRCRLCLDRPGGSVRMHDKRFCGNLERLFHMQFAENESFPAKVCDICVVKVQEFYTFLELVLRTQQQLKAEHDNAGVNQTVVKNEINLHERDLREEEKKNHTDDNNANLTQHEECASDSKNNIPPSMEQIAMTTLNQENPQTRREKATSVFGCADDTGQDAGEDNNEGDDPTETISKHIENFDKNDRNSVMRKRIEDNNRIREFFSMVCDVCSKEFSTFQRLQIHCRKVHNVRGFIACCNQKFFRTFRVLDHIAFHVKPDSFRCEMCQKNYRSRYTLRQHNKRHHCAEPKDYPFKCDQCHQSYEKSYQLKSHILRHVQAPCHLCGKMLSSVQALRVHINHMHGTDEKQICDTCGKEFRTKAALERHVRGHLGQTVSEKRQCPQCGVWVNGARGLKNHTRNVHPGKDEVFECDICQQRCKNATTLYQHRKGVHAQDKFECEFCGKRFKRKIYLKEHRALHTEQSLYSCSVCDHKTNSNANMYAHIKRKHPIEWQEAQKQKLLAAAASAEKSLS</sequence>
<evidence type="ECO:0000256" key="7">
    <source>
        <dbReference type="PROSITE-ProRule" id="PRU00042"/>
    </source>
</evidence>
<evidence type="ECO:0000259" key="10">
    <source>
        <dbReference type="PROSITE" id="PS50157"/>
    </source>
</evidence>
<dbReference type="InterPro" id="IPR012934">
    <property type="entry name" value="Znf_AD"/>
</dbReference>
<feature type="domain" description="C2H2-type" evidence="10">
    <location>
        <begin position="320"/>
        <end position="348"/>
    </location>
</feature>
<dbReference type="EnsemblMetazoa" id="AFUN004400-RA">
    <property type="protein sequence ID" value="AFUN004400-PA"/>
    <property type="gene ID" value="AFUN004400"/>
</dbReference>
<evidence type="ECO:0000256" key="5">
    <source>
        <dbReference type="ARBA" id="ARBA00022833"/>
    </source>
</evidence>
<feature type="region of interest" description="Disordered" evidence="9">
    <location>
        <begin position="154"/>
        <end position="175"/>
    </location>
</feature>
<keyword evidence="3" id="KW-0677">Repeat</keyword>
<dbReference type="Pfam" id="PF00096">
    <property type="entry name" value="zf-C2H2"/>
    <property type="match status" value="3"/>
</dbReference>
<evidence type="ECO:0000256" key="3">
    <source>
        <dbReference type="ARBA" id="ARBA00022737"/>
    </source>
</evidence>
<feature type="compositionally biased region" description="Basic and acidic residues" evidence="9">
    <location>
        <begin position="92"/>
        <end position="105"/>
    </location>
</feature>
<feature type="domain" description="C2H2-type" evidence="10">
    <location>
        <begin position="380"/>
        <end position="408"/>
    </location>
</feature>
<dbReference type="PROSITE" id="PS00028">
    <property type="entry name" value="ZINC_FINGER_C2H2_1"/>
    <property type="match status" value="7"/>
</dbReference>
<feature type="domain" description="C2H2-type" evidence="10">
    <location>
        <begin position="349"/>
        <end position="376"/>
    </location>
</feature>
<accession>A0A182RDX8</accession>
<dbReference type="InterPro" id="IPR013087">
    <property type="entry name" value="Znf_C2H2_type"/>
</dbReference>
<dbReference type="STRING" id="62324.A0A182RDX8"/>
<feature type="binding site" evidence="8">
    <location>
        <position position="45"/>
    </location>
    <ligand>
        <name>Zn(2+)</name>
        <dbReference type="ChEBI" id="CHEBI:29105"/>
    </ligand>
</feature>
<comment type="subcellular location">
    <subcellularLocation>
        <location evidence="1">Nucleus</location>
    </subcellularLocation>
</comment>
<feature type="binding site" evidence="8">
    <location>
        <position position="7"/>
    </location>
    <ligand>
        <name>Zn(2+)</name>
        <dbReference type="ChEBI" id="CHEBI:29105"/>
    </ligand>
</feature>
<dbReference type="GO" id="GO:0005634">
    <property type="term" value="C:nucleus"/>
    <property type="evidence" value="ECO:0007669"/>
    <property type="project" value="UniProtKB-SubCell"/>
</dbReference>
<evidence type="ECO:0000256" key="6">
    <source>
        <dbReference type="ARBA" id="ARBA00023242"/>
    </source>
</evidence>
<organism evidence="12">
    <name type="scientific">Anopheles funestus</name>
    <name type="common">African malaria mosquito</name>
    <dbReference type="NCBI Taxonomy" id="62324"/>
    <lineage>
        <taxon>Eukaryota</taxon>
        <taxon>Metazoa</taxon>
        <taxon>Ecdysozoa</taxon>
        <taxon>Arthropoda</taxon>
        <taxon>Hexapoda</taxon>
        <taxon>Insecta</taxon>
        <taxon>Pterygota</taxon>
        <taxon>Neoptera</taxon>
        <taxon>Endopterygota</taxon>
        <taxon>Diptera</taxon>
        <taxon>Nematocera</taxon>
        <taxon>Culicoidea</taxon>
        <taxon>Culicidae</taxon>
        <taxon>Anophelinae</taxon>
        <taxon>Anopheles</taxon>
    </lineage>
</organism>
<name>A0A182RDX8_ANOFN</name>
<dbReference type="PANTHER" id="PTHR23225:SF2">
    <property type="entry name" value="AT09679P-RELATED"/>
    <property type="match status" value="1"/>
</dbReference>
<dbReference type="SUPFAM" id="SSF57667">
    <property type="entry name" value="beta-beta-alpha zinc fingers"/>
    <property type="match status" value="4"/>
</dbReference>
<evidence type="ECO:0000259" key="11">
    <source>
        <dbReference type="PROSITE" id="PS51915"/>
    </source>
</evidence>
<feature type="domain" description="ZAD" evidence="11">
    <location>
        <begin position="2"/>
        <end position="72"/>
    </location>
</feature>